<keyword evidence="3" id="KW-1185">Reference proteome</keyword>
<keyword evidence="2" id="KW-0378">Hydrolase</keyword>
<accession>A0A7V8U9H4</accession>
<evidence type="ECO:0000259" key="1">
    <source>
        <dbReference type="Pfam" id="PF04480"/>
    </source>
</evidence>
<sequence>MTDAEHRMWTLLRENFPEARFRRQVPLLQYIADFASHRVRLVIEVDGSQHNAEVDAVRTAAIEGQGYRVIRFSNYDVLTAEDGVFMAIESAIRGAHPHPTLPHQGGGSWAVQWKQMIAH</sequence>
<dbReference type="SUPFAM" id="SSF52980">
    <property type="entry name" value="Restriction endonuclease-like"/>
    <property type="match status" value="1"/>
</dbReference>
<dbReference type="Pfam" id="PF04480">
    <property type="entry name" value="DUF559"/>
    <property type="match status" value="1"/>
</dbReference>
<dbReference type="InterPro" id="IPR007569">
    <property type="entry name" value="DUF559"/>
</dbReference>
<dbReference type="CDD" id="cd01038">
    <property type="entry name" value="Endonuclease_DUF559"/>
    <property type="match status" value="1"/>
</dbReference>
<organism evidence="2 3">
    <name type="scientific">Sphingomonas ursincola</name>
    <dbReference type="NCBI Taxonomy" id="56361"/>
    <lineage>
        <taxon>Bacteria</taxon>
        <taxon>Pseudomonadati</taxon>
        <taxon>Pseudomonadota</taxon>
        <taxon>Alphaproteobacteria</taxon>
        <taxon>Sphingomonadales</taxon>
        <taxon>Sphingomonadaceae</taxon>
        <taxon>Sphingomonas</taxon>
    </lineage>
</organism>
<dbReference type="EMBL" id="VDES01000002">
    <property type="protein sequence ID" value="MBA1375425.1"/>
    <property type="molecule type" value="Genomic_DNA"/>
</dbReference>
<dbReference type="RefSeq" id="WP_181267912.1">
    <property type="nucleotide sequence ID" value="NZ_VDES01000002.1"/>
</dbReference>
<dbReference type="Gene3D" id="3.40.960.10">
    <property type="entry name" value="VSR Endonuclease"/>
    <property type="match status" value="1"/>
</dbReference>
<dbReference type="InterPro" id="IPR011335">
    <property type="entry name" value="Restrct_endonuc-II-like"/>
</dbReference>
<keyword evidence="2" id="KW-0255">Endonuclease</keyword>
<dbReference type="PANTHER" id="PTHR38590:SF1">
    <property type="entry name" value="BLL0828 PROTEIN"/>
    <property type="match status" value="1"/>
</dbReference>
<evidence type="ECO:0000313" key="2">
    <source>
        <dbReference type="EMBL" id="MBA1375425.1"/>
    </source>
</evidence>
<name>A0A7V8U9H4_9SPHN</name>
<gene>
    <name evidence="2" type="ORF">FG486_13840</name>
</gene>
<dbReference type="PANTHER" id="PTHR38590">
    <property type="entry name" value="BLL0828 PROTEIN"/>
    <property type="match status" value="1"/>
</dbReference>
<protein>
    <submittedName>
        <fullName evidence="2">Endonuclease domain-containing protein</fullName>
    </submittedName>
</protein>
<dbReference type="AlphaFoldDB" id="A0A7V8U9H4"/>
<comment type="caution">
    <text evidence="2">The sequence shown here is derived from an EMBL/GenBank/DDBJ whole genome shotgun (WGS) entry which is preliminary data.</text>
</comment>
<evidence type="ECO:0000313" key="3">
    <source>
        <dbReference type="Proteomes" id="UP000589292"/>
    </source>
</evidence>
<dbReference type="Proteomes" id="UP000589292">
    <property type="component" value="Unassembled WGS sequence"/>
</dbReference>
<dbReference type="InterPro" id="IPR047216">
    <property type="entry name" value="Endonuclease_DUF559_bact"/>
</dbReference>
<feature type="domain" description="DUF559" evidence="1">
    <location>
        <begin position="1"/>
        <end position="92"/>
    </location>
</feature>
<keyword evidence="2" id="KW-0540">Nuclease</keyword>
<proteinExistence type="predicted"/>
<dbReference type="GO" id="GO:0004519">
    <property type="term" value="F:endonuclease activity"/>
    <property type="evidence" value="ECO:0007669"/>
    <property type="project" value="UniProtKB-KW"/>
</dbReference>
<reference evidence="2 3" key="1">
    <citation type="journal article" date="1994" name="Int. J. Syst. Bacteriol.">
        <title>Phylogenetic positions of novel aerobic, bacteriochlorophyll a-containing bacteria and description of Roseococcus thiosulfatophilus gen. nov., sp. nov., Erythromicrobium ramosum gen. nov., sp. nov., and Erythrobacter litoralis sp. nov.</title>
        <authorList>
            <person name="Yurkov V."/>
            <person name="Stackebrandt E."/>
            <person name="Holmes A."/>
            <person name="Fuerst J.A."/>
            <person name="Hugenholtz P."/>
            <person name="Golecki J."/>
            <person name="Gad'on N."/>
            <person name="Gorlenko V.M."/>
            <person name="Kompantseva E.I."/>
            <person name="Drews G."/>
        </authorList>
    </citation>
    <scope>NUCLEOTIDE SEQUENCE [LARGE SCALE GENOMIC DNA]</scope>
    <source>
        <strain evidence="2 3">KR-99</strain>
    </source>
</reference>